<dbReference type="GO" id="GO:0016779">
    <property type="term" value="F:nucleotidyltransferase activity"/>
    <property type="evidence" value="ECO:0007669"/>
    <property type="project" value="UniProtKB-KW"/>
</dbReference>
<evidence type="ECO:0000256" key="7">
    <source>
        <dbReference type="ARBA" id="ARBA00022759"/>
    </source>
</evidence>
<evidence type="ECO:0000256" key="5">
    <source>
        <dbReference type="ARBA" id="ARBA00022722"/>
    </source>
</evidence>
<protein>
    <recommendedName>
        <fullName evidence="2">ribonuclease H</fullName>
        <ecNumber evidence="2">3.1.26.4</ecNumber>
    </recommendedName>
</protein>
<dbReference type="InterPro" id="IPR050195">
    <property type="entry name" value="Primate_lentivir_Gag_pol-like"/>
</dbReference>
<sequence>MTKMTIFLPGKEVSENFEDAQQALIPVQRVKEKEKEKETEKEKEKETEKETKPEEVKPPKQPEFSPTDWTDIKKFALKGDTLSMDPKGIAMPVTYDAHDANPKWERLDREVVRDLMKAVRDNGLGSPYFKQLLKGTFNIYDLTPFDLRSLATMILSDSQFILWEAQWRKILNDYRIKYQGGANAGFTVAQLAGDPPLDSAARQDSFLPRDVLTDIKDAARKAMVQIPPAGVTESLFTDVKQGPSEPFASFIDRLTQAVDRQVIDEGVKSHMIRCLAFANANPECKRVISAMPGQPTMAEILEACSKVGTPQHVATILGDQCGKSCQRSICKFSTKTVLQVWQTRTFQEGLPTNYKQCRLIRSLFGMREKEASSCEKQCKWRNSVGKLQKERGSSTRDDTSDGDDSRASSARGTIIGEQHSDALSRTICRIPSDPELLPPGAQCDLATSKVICFLDDKYAVIPTGVTGSSWKRQDFLIIEPTPPIIRHFFKQHENKTEGKSFGFGQKPETGQIEGPFKLITWGKGYACVSTAVGPKWLAARHVKPYRVQTQAETDPKTGGREVGTQTDEWEWKAPYGAPRDRLHKPLKEKVGQANWLTSKLFNWPWTLLKERSSTKLAKALPLHCLDAPPCQVTVRLKDHGRFWGEVKAKVEGLSDGADAGHAVSGVQPVPSRVPASDSVGPTGQDMAGAAASSEGLQAFPVLQGATHNTYQPLAWQALAELRDAVRKYGLGSAKVVQVLCYFNASLLTPFDIWSLARALFPLVEYDFFEHKWTQLAVRAVERNRTLGQGDPRRMVNTDMLMRTGNYTRADRQAGFEPLVQEQCQQTGMAALVQTIQLATPQQPFATIIQGIDEPFLCFAGRLTAAVEKESSVSRTEDRLQGDGGFGSTGPPQVRWTAVLTKDHPETLCAMSVAGATLSEFHLRGLLDTRADEQLDQGHLEPSTSPWNTPVFCIKKKSGKWRLLQDLRKINAVMEGMGTLQAGMPLPTMLPADWPVLIVDLKDCFFTIPLHPDDRPKFAFTVPTINNAKPAQRYPWRVLPQGMRNSQCYANGDTDLKSPLELTPEARKMLEEVQQAVSACQVYRIEPSIDVTVFITTPDLHPTGEKAHDVIAHWRQAFAVLGIPSAVKTDNGLAYASQQALDSAQQPRVKVQVRNLVTKQ</sequence>
<comment type="caution">
    <text evidence="15">The sequence shown here is derived from an EMBL/GenBank/DDBJ whole genome shotgun (WGS) entry which is preliminary data.</text>
</comment>
<keyword evidence="7" id="KW-0255">Endonuclease</keyword>
<evidence type="ECO:0000256" key="6">
    <source>
        <dbReference type="ARBA" id="ARBA00022723"/>
    </source>
</evidence>
<keyword evidence="16" id="KW-1185">Reference proteome</keyword>
<keyword evidence="8" id="KW-0378">Hydrolase</keyword>
<dbReference type="InterPro" id="IPR008919">
    <property type="entry name" value="Retrov_capsid_N"/>
</dbReference>
<dbReference type="InterPro" id="IPR043128">
    <property type="entry name" value="Rev_trsase/Diguanyl_cyclase"/>
</dbReference>
<evidence type="ECO:0000256" key="2">
    <source>
        <dbReference type="ARBA" id="ARBA00012180"/>
    </source>
</evidence>
<dbReference type="InterPro" id="IPR008916">
    <property type="entry name" value="Retrov_capsid_C"/>
</dbReference>
<dbReference type="AlphaFoldDB" id="A0A3M0JQV5"/>
<dbReference type="Gene3D" id="1.10.375.10">
    <property type="entry name" value="Human Immunodeficiency Virus Type 1 Capsid Protein"/>
    <property type="match status" value="2"/>
</dbReference>
<dbReference type="Pfam" id="PF00078">
    <property type="entry name" value="RVT_1"/>
    <property type="match status" value="1"/>
</dbReference>
<dbReference type="Gene3D" id="3.30.70.270">
    <property type="match status" value="2"/>
</dbReference>
<dbReference type="PANTHER" id="PTHR40389:SF3">
    <property type="entry name" value="IGE-BINDING PROTEIN"/>
    <property type="match status" value="1"/>
</dbReference>
<evidence type="ECO:0000256" key="9">
    <source>
        <dbReference type="ARBA" id="ARBA00022908"/>
    </source>
</evidence>
<dbReference type="SUPFAM" id="SSF47353">
    <property type="entry name" value="Retrovirus capsid dimerization domain-like"/>
    <property type="match status" value="1"/>
</dbReference>
<evidence type="ECO:0000256" key="4">
    <source>
        <dbReference type="ARBA" id="ARBA00022695"/>
    </source>
</evidence>
<dbReference type="Gene3D" id="1.10.1200.30">
    <property type="match status" value="2"/>
</dbReference>
<keyword evidence="11" id="KW-0511">Multifunctional enzyme</keyword>
<accession>A0A3M0JQV5</accession>
<dbReference type="Pfam" id="PF00607">
    <property type="entry name" value="Gag_p24"/>
    <property type="match status" value="2"/>
</dbReference>
<evidence type="ECO:0000256" key="3">
    <source>
        <dbReference type="ARBA" id="ARBA00022679"/>
    </source>
</evidence>
<dbReference type="Proteomes" id="UP000269221">
    <property type="component" value="Unassembled WGS sequence"/>
</dbReference>
<dbReference type="GO" id="GO:0046872">
    <property type="term" value="F:metal ion binding"/>
    <property type="evidence" value="ECO:0007669"/>
    <property type="project" value="UniProtKB-KW"/>
</dbReference>
<feature type="region of interest" description="Disordered" evidence="13">
    <location>
        <begin position="27"/>
        <end position="67"/>
    </location>
</feature>
<feature type="compositionally biased region" description="Basic and acidic residues" evidence="13">
    <location>
        <begin position="29"/>
        <end position="60"/>
    </location>
</feature>
<evidence type="ECO:0000259" key="14">
    <source>
        <dbReference type="PROSITE" id="PS51027"/>
    </source>
</evidence>
<feature type="region of interest" description="Disordered" evidence="13">
    <location>
        <begin position="659"/>
        <end position="688"/>
    </location>
</feature>
<dbReference type="SUPFAM" id="SSF50122">
    <property type="entry name" value="DNA-binding domain of retroviral integrase"/>
    <property type="match status" value="1"/>
</dbReference>
<evidence type="ECO:0000313" key="16">
    <source>
        <dbReference type="Proteomes" id="UP000269221"/>
    </source>
</evidence>
<evidence type="ECO:0000256" key="10">
    <source>
        <dbReference type="ARBA" id="ARBA00023125"/>
    </source>
</evidence>
<dbReference type="InterPro" id="IPR001037">
    <property type="entry name" value="Integrase_C_retrovir"/>
</dbReference>
<name>A0A3M0JQV5_HIRRU</name>
<dbReference type="GO" id="GO:0016032">
    <property type="term" value="P:viral process"/>
    <property type="evidence" value="ECO:0007669"/>
    <property type="project" value="InterPro"/>
</dbReference>
<dbReference type="GO" id="GO:0015074">
    <property type="term" value="P:DNA integration"/>
    <property type="evidence" value="ECO:0007669"/>
    <property type="project" value="UniProtKB-KW"/>
</dbReference>
<reference evidence="15 16" key="1">
    <citation type="submission" date="2018-07" db="EMBL/GenBank/DDBJ databases">
        <title>A high quality draft genome assembly of the barn swallow (H. rustica rustica).</title>
        <authorList>
            <person name="Formenti G."/>
            <person name="Chiara M."/>
            <person name="Poveda L."/>
            <person name="Francoijs K.-J."/>
            <person name="Bonisoli-Alquati A."/>
            <person name="Canova L."/>
            <person name="Gianfranceschi L."/>
            <person name="Horner D.S."/>
            <person name="Saino N."/>
        </authorList>
    </citation>
    <scope>NUCLEOTIDE SEQUENCE [LARGE SCALE GENOMIC DNA]</scope>
    <source>
        <strain evidence="15">Chelidonia</strain>
        <tissue evidence="15">Blood</tissue>
    </source>
</reference>
<evidence type="ECO:0000256" key="8">
    <source>
        <dbReference type="ARBA" id="ARBA00022801"/>
    </source>
</evidence>
<keyword evidence="9" id="KW-0229">DNA integration</keyword>
<feature type="compositionally biased region" description="Basic and acidic residues" evidence="13">
    <location>
        <begin position="389"/>
        <end position="406"/>
    </location>
</feature>
<evidence type="ECO:0000256" key="1">
    <source>
        <dbReference type="ARBA" id="ARBA00010879"/>
    </source>
</evidence>
<feature type="domain" description="Integrase-type" evidence="14">
    <location>
        <begin position="500"/>
        <end position="547"/>
    </location>
</feature>
<keyword evidence="4" id="KW-0548">Nucleotidyltransferase</keyword>
<comment type="similarity">
    <text evidence="1">Belongs to the beta type-B retroviral polymerase family. HERV class-II K(HML-2) pol subfamily.</text>
</comment>
<dbReference type="InterPro" id="IPR043502">
    <property type="entry name" value="DNA/RNA_pol_sf"/>
</dbReference>
<dbReference type="Gene3D" id="2.30.30.10">
    <property type="entry name" value="Integrase, C-terminal domain superfamily, retroviral"/>
    <property type="match status" value="1"/>
</dbReference>
<proteinExistence type="inferred from homology"/>
<keyword evidence="3" id="KW-0808">Transferase</keyword>
<dbReference type="PROSITE" id="PS51027">
    <property type="entry name" value="INTEGRASE_DBD"/>
    <property type="match status" value="1"/>
</dbReference>
<dbReference type="InterPro" id="IPR000477">
    <property type="entry name" value="RT_dom"/>
</dbReference>
<evidence type="ECO:0000256" key="11">
    <source>
        <dbReference type="ARBA" id="ARBA00023268"/>
    </source>
</evidence>
<evidence type="ECO:0000256" key="12">
    <source>
        <dbReference type="PROSITE-ProRule" id="PRU00506"/>
    </source>
</evidence>
<feature type="region of interest" description="Disordered" evidence="13">
    <location>
        <begin position="389"/>
        <end position="415"/>
    </location>
</feature>
<dbReference type="InterPro" id="IPR045345">
    <property type="entry name" value="Gag_p24_C"/>
</dbReference>
<feature type="DNA-binding region" description="Integrase-type" evidence="12">
    <location>
        <begin position="500"/>
        <end position="547"/>
    </location>
</feature>
<dbReference type="Gene3D" id="3.10.10.10">
    <property type="entry name" value="HIV Type 1 Reverse Transcriptase, subunit A, domain 1"/>
    <property type="match status" value="1"/>
</dbReference>
<dbReference type="GO" id="GO:0004523">
    <property type="term" value="F:RNA-DNA hybrid ribonuclease activity"/>
    <property type="evidence" value="ECO:0007669"/>
    <property type="project" value="UniProtKB-EC"/>
</dbReference>
<dbReference type="PANTHER" id="PTHR40389">
    <property type="entry name" value="ENDOGENOUS RETROVIRUS GROUP K MEMBER 24 GAG POLYPROTEIN-RELATED"/>
    <property type="match status" value="1"/>
</dbReference>
<evidence type="ECO:0000313" key="15">
    <source>
        <dbReference type="EMBL" id="RMC03408.1"/>
    </source>
</evidence>
<dbReference type="EMBL" id="QRBI01000131">
    <property type="protein sequence ID" value="RMC03408.1"/>
    <property type="molecule type" value="Genomic_DNA"/>
</dbReference>
<dbReference type="InterPro" id="IPR036862">
    <property type="entry name" value="Integrase_C_dom_sf_retrovir"/>
</dbReference>
<feature type="region of interest" description="Disordered" evidence="13">
    <location>
        <begin position="873"/>
        <end position="892"/>
    </location>
</feature>
<keyword evidence="10" id="KW-0238">DNA-binding</keyword>
<organism evidence="15 16">
    <name type="scientific">Hirundo rustica rustica</name>
    <dbReference type="NCBI Taxonomy" id="333673"/>
    <lineage>
        <taxon>Eukaryota</taxon>
        <taxon>Metazoa</taxon>
        <taxon>Chordata</taxon>
        <taxon>Craniata</taxon>
        <taxon>Vertebrata</taxon>
        <taxon>Euteleostomi</taxon>
        <taxon>Archelosauria</taxon>
        <taxon>Archosauria</taxon>
        <taxon>Dinosauria</taxon>
        <taxon>Saurischia</taxon>
        <taxon>Theropoda</taxon>
        <taxon>Coelurosauria</taxon>
        <taxon>Aves</taxon>
        <taxon>Neognathae</taxon>
        <taxon>Neoaves</taxon>
        <taxon>Telluraves</taxon>
        <taxon>Australaves</taxon>
        <taxon>Passeriformes</taxon>
        <taxon>Sylvioidea</taxon>
        <taxon>Hirundinidae</taxon>
        <taxon>Hirundo</taxon>
    </lineage>
</organism>
<dbReference type="SUPFAM" id="SSF56672">
    <property type="entry name" value="DNA/RNA polymerases"/>
    <property type="match status" value="1"/>
</dbReference>
<evidence type="ECO:0000256" key="13">
    <source>
        <dbReference type="SAM" id="MobiDB-lite"/>
    </source>
</evidence>
<dbReference type="EC" id="3.1.26.4" evidence="2"/>
<dbReference type="Pfam" id="PF19317">
    <property type="entry name" value="Gag_p24_C"/>
    <property type="match status" value="1"/>
</dbReference>
<dbReference type="GO" id="GO:0003677">
    <property type="term" value="F:DNA binding"/>
    <property type="evidence" value="ECO:0007669"/>
    <property type="project" value="UniProtKB-KW"/>
</dbReference>
<keyword evidence="6" id="KW-0479">Metal-binding</keyword>
<dbReference type="OrthoDB" id="9386882at2759"/>
<keyword evidence="5" id="KW-0540">Nuclease</keyword>
<dbReference type="SUPFAM" id="SSF47943">
    <property type="entry name" value="Retrovirus capsid protein, N-terminal core domain"/>
    <property type="match status" value="2"/>
</dbReference>
<gene>
    <name evidence="15" type="ORF">DUI87_20605</name>
</gene>